<evidence type="ECO:0000313" key="1">
    <source>
        <dbReference type="EMBL" id="KAJ2980522.1"/>
    </source>
</evidence>
<comment type="caution">
    <text evidence="1">The sequence shown here is derived from an EMBL/GenBank/DDBJ whole genome shotgun (WGS) entry which is preliminary data.</text>
</comment>
<reference evidence="1" key="1">
    <citation type="submission" date="2022-08" db="EMBL/GenBank/DDBJ databases">
        <title>Genome Sequence of Pycnoporus sanguineus.</title>
        <authorList>
            <person name="Buettner E."/>
        </authorList>
    </citation>
    <scope>NUCLEOTIDE SEQUENCE</scope>
    <source>
        <strain evidence="1">CG-C14</strain>
    </source>
</reference>
<accession>A0ACC1NNP8</accession>
<dbReference type="Proteomes" id="UP001144978">
    <property type="component" value="Unassembled WGS sequence"/>
</dbReference>
<sequence>MRRRGAKKDDNDRPPRPPNAFILFRTAYNRANYTGEKRQQKSVSREASELWNTMTELEKAPWKLKAVERKEQHKLRYPDYRYCPNRRRRTAKASRSRSPSVGPLNESPRKRRRRSPSLLPDTPATIPASAAVPPSSALRVPVNSVPEISDNATTYVLYTLTV</sequence>
<evidence type="ECO:0000313" key="2">
    <source>
        <dbReference type="Proteomes" id="UP001144978"/>
    </source>
</evidence>
<protein>
    <submittedName>
        <fullName evidence="1">Uncharacterized protein</fullName>
    </submittedName>
</protein>
<keyword evidence="2" id="KW-1185">Reference proteome</keyword>
<organism evidence="1 2">
    <name type="scientific">Trametes sanguinea</name>
    <dbReference type="NCBI Taxonomy" id="158606"/>
    <lineage>
        <taxon>Eukaryota</taxon>
        <taxon>Fungi</taxon>
        <taxon>Dikarya</taxon>
        <taxon>Basidiomycota</taxon>
        <taxon>Agaricomycotina</taxon>
        <taxon>Agaricomycetes</taxon>
        <taxon>Polyporales</taxon>
        <taxon>Polyporaceae</taxon>
        <taxon>Trametes</taxon>
    </lineage>
</organism>
<gene>
    <name evidence="1" type="ORF">NUW54_g10993</name>
</gene>
<name>A0ACC1NNP8_9APHY</name>
<dbReference type="EMBL" id="JANSHE010004138">
    <property type="protein sequence ID" value="KAJ2980522.1"/>
    <property type="molecule type" value="Genomic_DNA"/>
</dbReference>
<proteinExistence type="predicted"/>